<dbReference type="GO" id="GO:0004519">
    <property type="term" value="F:endonuclease activity"/>
    <property type="evidence" value="ECO:0007669"/>
    <property type="project" value="UniProtKB-KW"/>
</dbReference>
<proteinExistence type="predicted"/>
<gene>
    <name evidence="2" type="ORF">CQY23_18900</name>
</gene>
<dbReference type="Proteomes" id="UP000230971">
    <property type="component" value="Unassembled WGS sequence"/>
</dbReference>
<reference evidence="2 3" key="1">
    <citation type="journal article" date="2017" name="Infect. Genet. Evol.">
        <title>The new phylogeny of the genus Mycobacterium: The old and the news.</title>
        <authorList>
            <person name="Tortoli E."/>
            <person name="Fedrizzi T."/>
            <person name="Meehan C.J."/>
            <person name="Trovato A."/>
            <person name="Grottola A."/>
            <person name="Giacobazzi E."/>
            <person name="Serpini G.F."/>
            <person name="Tagliazucchi S."/>
            <person name="Fabio A."/>
            <person name="Bettua C."/>
            <person name="Bertorelli R."/>
            <person name="Frascaro F."/>
            <person name="De Sanctis V."/>
            <person name="Pecorari M."/>
            <person name="Jousson O."/>
            <person name="Segata N."/>
            <person name="Cirillo D.M."/>
        </authorList>
    </citation>
    <scope>NUCLEOTIDE SEQUENCE [LARGE SCALE GENOMIC DNA]</scope>
    <source>
        <strain evidence="2 3">NCTC 12882</strain>
    </source>
</reference>
<keyword evidence="2" id="KW-0378">Hydrolase</keyword>
<dbReference type="EMBL" id="PDKV01000029">
    <property type="protein sequence ID" value="PIB76028.1"/>
    <property type="molecule type" value="Genomic_DNA"/>
</dbReference>
<dbReference type="InterPro" id="IPR003615">
    <property type="entry name" value="HNH_nuc"/>
</dbReference>
<accession>A0A2G5PCF9</accession>
<evidence type="ECO:0000313" key="2">
    <source>
        <dbReference type="EMBL" id="PIB76028.1"/>
    </source>
</evidence>
<dbReference type="CDD" id="cd00085">
    <property type="entry name" value="HNHc"/>
    <property type="match status" value="1"/>
</dbReference>
<dbReference type="AlphaFoldDB" id="A0A2G5PCF9"/>
<dbReference type="Pfam" id="PF02720">
    <property type="entry name" value="DUF222"/>
    <property type="match status" value="1"/>
</dbReference>
<keyword evidence="2" id="KW-0255">Endonuclease</keyword>
<evidence type="ECO:0000313" key="3">
    <source>
        <dbReference type="Proteomes" id="UP000230971"/>
    </source>
</evidence>
<dbReference type="SMART" id="SM00507">
    <property type="entry name" value="HNHc"/>
    <property type="match status" value="1"/>
</dbReference>
<dbReference type="OrthoDB" id="5241234at2"/>
<evidence type="ECO:0000259" key="1">
    <source>
        <dbReference type="SMART" id="SM00507"/>
    </source>
</evidence>
<comment type="caution">
    <text evidence="2">The sequence shown here is derived from an EMBL/GenBank/DDBJ whole genome shotgun (WGS) entry which is preliminary data.</text>
</comment>
<protein>
    <submittedName>
        <fullName evidence="2">HNH endonuclease</fullName>
    </submittedName>
</protein>
<feature type="domain" description="HNH nuclease" evidence="1">
    <location>
        <begin position="377"/>
        <end position="427"/>
    </location>
</feature>
<organism evidence="2 3">
    <name type="scientific">Mycobacterium celatum</name>
    <dbReference type="NCBI Taxonomy" id="28045"/>
    <lineage>
        <taxon>Bacteria</taxon>
        <taxon>Bacillati</taxon>
        <taxon>Actinomycetota</taxon>
        <taxon>Actinomycetes</taxon>
        <taxon>Mycobacteriales</taxon>
        <taxon>Mycobacteriaceae</taxon>
        <taxon>Mycobacterium</taxon>
    </lineage>
</organism>
<dbReference type="InterPro" id="IPR003870">
    <property type="entry name" value="DUF222"/>
</dbReference>
<keyword evidence="2" id="KW-0540">Nuclease</keyword>
<name>A0A2G5PCF9_MYCCE</name>
<sequence length="490" mass="52476">MRDPDLLLRLTGRIVKGCRLPGSVALRLANVRNTCLSGAERVRVHRVGFGFDSMSAASSTIENMFETMAAIDPFADEAWLIERIAELERAKSAAAAGQARAAAALDALRRAHEADAGVPSAQRGRGLGTEIALARRDSPARGGRHLGFAKALVHEMPHTLAALEAGQLSEWRATLIVRESACLDVEDRRALDAEMCADMAALDGVGDARIAAAAKKIAYRLNAQAVVDRSAKAASERTVTIRPAPDTMTWVTALLPVAQGVSVYAALKRAADTTFDGRTRGQVMADTLVERITGRPSDVPEPVAVNLVISDEALLGCDDAAAVVDGYGLIPAAVARGLVSQSVTDARSRATLRRLYKHPTSGALVGMESRARRFPKGLAAFIGLRDQRCRTPYCDAPIRHRDHARPHHRDGPTSAENGLGSCERCNYVKESPGWHVSTKLDETGRHTAEFITPTGMHYHSSAPPQPGPLTVTISEIETRIGIALSRPHAA</sequence>